<feature type="chain" id="PRO_5007889310" description="Lipocalin-like domain-containing protein" evidence="1">
    <location>
        <begin position="19"/>
        <end position="148"/>
    </location>
</feature>
<proteinExistence type="predicted"/>
<comment type="caution">
    <text evidence="2">The sequence shown here is derived from an EMBL/GenBank/DDBJ whole genome shotgun (WGS) entry which is preliminary data.</text>
</comment>
<dbReference type="Proteomes" id="UP000076486">
    <property type="component" value="Unassembled WGS sequence"/>
</dbReference>
<name>A0A167KCD2_9GAMM</name>
<evidence type="ECO:0000256" key="1">
    <source>
        <dbReference type="SAM" id="SignalP"/>
    </source>
</evidence>
<keyword evidence="1" id="KW-0732">Signal</keyword>
<reference evidence="2 3" key="1">
    <citation type="submission" date="2013-07" db="EMBL/GenBank/DDBJ databases">
        <title>Comparative Genomic and Metabolomic Analysis of Twelve Strains of Pseudoalteromonas luteoviolacea.</title>
        <authorList>
            <person name="Vynne N.G."/>
            <person name="Mansson M."/>
            <person name="Gram L."/>
        </authorList>
    </citation>
    <scope>NUCLEOTIDE SEQUENCE [LARGE SCALE GENOMIC DNA]</scope>
    <source>
        <strain evidence="2 3">CPMOR-1</strain>
    </source>
</reference>
<accession>A0A167KCD2</accession>
<organism evidence="2 3">
    <name type="scientific">Pseudoalteromonas luteoviolacea CPMOR-1</name>
    <dbReference type="NCBI Taxonomy" id="1365248"/>
    <lineage>
        <taxon>Bacteria</taxon>
        <taxon>Pseudomonadati</taxon>
        <taxon>Pseudomonadota</taxon>
        <taxon>Gammaproteobacteria</taxon>
        <taxon>Alteromonadales</taxon>
        <taxon>Pseudoalteromonadaceae</taxon>
        <taxon>Pseudoalteromonas</taxon>
    </lineage>
</organism>
<dbReference type="RefSeq" id="WP_063368463.1">
    <property type="nucleotide sequence ID" value="NZ_AUYC01000032.1"/>
</dbReference>
<gene>
    <name evidence="2" type="ORF">N473_19570</name>
</gene>
<evidence type="ECO:0000313" key="2">
    <source>
        <dbReference type="EMBL" id="KZN62455.1"/>
    </source>
</evidence>
<sequence length="148" mass="16681">MKTFLIFIFSLTTFHSFASSGSDLSGSWEGFYFGSHIHQGKMTIEITSKSCSVTMQRLDKSEVLQFPCDNITHTKGFYHFTAKQKFTSGAGYIEWVFSFALSIGHDDPKVTRKLIGTWLQGMKEREAGNLIGLNSGSMKLKELKDTKF</sequence>
<evidence type="ECO:0008006" key="4">
    <source>
        <dbReference type="Google" id="ProtNLM"/>
    </source>
</evidence>
<protein>
    <recommendedName>
        <fullName evidence="4">Lipocalin-like domain-containing protein</fullName>
    </recommendedName>
</protein>
<dbReference type="PATRIC" id="fig|1365248.3.peg.2981"/>
<feature type="signal peptide" evidence="1">
    <location>
        <begin position="1"/>
        <end position="18"/>
    </location>
</feature>
<evidence type="ECO:0000313" key="3">
    <source>
        <dbReference type="Proteomes" id="UP000076486"/>
    </source>
</evidence>
<dbReference type="AlphaFoldDB" id="A0A167KCD2"/>
<dbReference type="EMBL" id="AUYC01000032">
    <property type="protein sequence ID" value="KZN62455.1"/>
    <property type="molecule type" value="Genomic_DNA"/>
</dbReference>